<dbReference type="InterPro" id="IPR052560">
    <property type="entry name" value="RdDP_mobile_element"/>
</dbReference>
<dbReference type="InterPro" id="IPR036397">
    <property type="entry name" value="RNaseH_sf"/>
</dbReference>
<dbReference type="InterPro" id="IPR002156">
    <property type="entry name" value="RNaseH_domain"/>
</dbReference>
<dbReference type="InterPro" id="IPR012337">
    <property type="entry name" value="RNaseH-like_sf"/>
</dbReference>
<protein>
    <submittedName>
        <fullName evidence="3">Uncharacterized protein</fullName>
    </submittedName>
</protein>
<dbReference type="SUPFAM" id="SSF53098">
    <property type="entry name" value="Ribonuclease H-like"/>
    <property type="match status" value="1"/>
</dbReference>
<accession>A0AAN8JYR8</accession>
<gene>
    <name evidence="3" type="ORF">SNE40_010684</name>
</gene>
<dbReference type="Gene3D" id="3.60.10.10">
    <property type="entry name" value="Endonuclease/exonuclease/phosphatase"/>
    <property type="match status" value="1"/>
</dbReference>
<dbReference type="CDD" id="cd09276">
    <property type="entry name" value="Rnase_HI_RT_non_LTR"/>
    <property type="match status" value="1"/>
</dbReference>
<dbReference type="PANTHER" id="PTHR36688:SF2">
    <property type="entry name" value="ENDONUCLEASE_EXONUCLEASE_PHOSPHATASE DOMAIN-CONTAINING PROTEIN"/>
    <property type="match status" value="1"/>
</dbReference>
<reference evidence="3 4" key="1">
    <citation type="submission" date="2024-01" db="EMBL/GenBank/DDBJ databases">
        <title>The genome of the rayed Mediterranean limpet Patella caerulea (Linnaeus, 1758).</title>
        <authorList>
            <person name="Anh-Thu Weber A."/>
            <person name="Halstead-Nussloch G."/>
        </authorList>
    </citation>
    <scope>NUCLEOTIDE SEQUENCE [LARGE SCALE GENOMIC DNA]</scope>
    <source>
        <strain evidence="3">AATW-2023a</strain>
        <tissue evidence="3">Whole specimen</tissue>
    </source>
</reference>
<organism evidence="3 4">
    <name type="scientific">Patella caerulea</name>
    <name type="common">Rayed Mediterranean limpet</name>
    <dbReference type="NCBI Taxonomy" id="87958"/>
    <lineage>
        <taxon>Eukaryota</taxon>
        <taxon>Metazoa</taxon>
        <taxon>Spiralia</taxon>
        <taxon>Lophotrochozoa</taxon>
        <taxon>Mollusca</taxon>
        <taxon>Gastropoda</taxon>
        <taxon>Patellogastropoda</taxon>
        <taxon>Patelloidea</taxon>
        <taxon>Patellidae</taxon>
        <taxon>Patella</taxon>
    </lineage>
</organism>
<dbReference type="Gene3D" id="3.30.420.10">
    <property type="entry name" value="Ribonuclease H-like superfamily/Ribonuclease H"/>
    <property type="match status" value="1"/>
</dbReference>
<dbReference type="CDD" id="cd01650">
    <property type="entry name" value="RT_nLTR_like"/>
    <property type="match status" value="1"/>
</dbReference>
<dbReference type="Pfam" id="PF00078">
    <property type="entry name" value="RVT_1"/>
    <property type="match status" value="1"/>
</dbReference>
<sequence length="1228" mass="140899">MLNSIIQWNCRGLKPNFNEVQLLIQKHNPLAICLQETFLRNSDNLSFRHFVGYHHHAVGDGRAHGGVSIILNGDVPQSQVTLNSPLQAVAVRVTLHIPITLCSVYLPPSLHLNPRDLDDLVAQLPLPFIITGDFNGHHSLWGSPDDNNRGKQIADFININNLCLLNDDSPTYLHPATASFSSLDLTICSPVLFQDFTWRVNEDLCGSDHFPILIDNNGPSPVERPQRWKLHKADWALFESLCLFSFDAKELEDADEPMALFTSILQDVAEQAIPKTTTEPKRFNKPWFNDDCKSALKERDRILRRLKNHPSMENIAAFQMVRAKARRTIRQAKKSSWQGYVSRINSRTTSKSVWDRIRRIKGKSSALSVNHLNVDNTTLTTFPDIANSLASTFSFNSSSNFSSDAFRGIRQQQEKRRLNFKSRNDECYNDRFSIAELRDSLKRARDTATGPDEIHYQILKHLPFSTLLILLDLFNRIWVDGNFPPSWHEATIIPIPKPGKDHTNPTNYRPIALTSCICKTMERLINRRLVWYLESNNLITDLQCGFRSQRSTLDHLVRFETFVRDAFIQKQHLVAIFFDLEKAYDTTWKHGIMRDLHNLGLRGRLPVFIKNFLEDRSFKVRLGSIFSDPFPQEMGVPQGSILSPTLFAIKINTIPACLKPGTNGALFVDDFQMCYGSTDMRIIERKLQLCLNSLQQWATENGFRFSKSKTVCMHFCQKRGLHPDPELFLDGNRLPVVDETKFLGLIFDKKLSFIPHIKNLKKKCLKALNILRVLSNTDWGADRKVLLRLYRALIRSKLDYGCIVYGSARESYLKELDTIHNQGLRISLGAFRTSPVDSLYVEAHEPSLHNRRDKLALQYATKIASLPNHISFNTIFRPLHEHLYLRKINVIPSFGIRIQPLLSEAGISLDSIANTPFFETPPWAVSPPKIDFDLTQHKKRDTSSTVFQSLFRELRSKYGDYAPIYTDGSKDDDRVASATVTPSETISVRLPPAASIFSAELLAIIQALEFIQSSSNLKYIIFTDSLSSLQAIHNKQLDHPLVVDIYRLLLANEFNSKDIVLCWLPSHMDIKGNDQADSAAKSALDLPISEFYIPYKDFKFIINSFINDRWQRSWDLAGTNKLHHSKPFLGDWPSSYRTNRRDEVVLCRSRIGHTFLTHIFILKREPQPECVHCHVPLTVKHILIECNHLKNVRSNYYRCQSLHQLFAQPELYGKLLNFLKETNFYYKF</sequence>
<evidence type="ECO:0000313" key="3">
    <source>
        <dbReference type="EMBL" id="KAK6183153.1"/>
    </source>
</evidence>
<dbReference type="Pfam" id="PF14529">
    <property type="entry name" value="Exo_endo_phos_2"/>
    <property type="match status" value="1"/>
</dbReference>
<evidence type="ECO:0000313" key="4">
    <source>
        <dbReference type="Proteomes" id="UP001347796"/>
    </source>
</evidence>
<dbReference type="PANTHER" id="PTHR36688">
    <property type="entry name" value="ENDO/EXONUCLEASE/PHOSPHATASE DOMAIN-CONTAINING PROTEIN"/>
    <property type="match status" value="1"/>
</dbReference>
<dbReference type="InterPro" id="IPR036691">
    <property type="entry name" value="Endo/exonu/phosph_ase_sf"/>
</dbReference>
<name>A0AAN8JYR8_PATCE</name>
<comment type="caution">
    <text evidence="3">The sequence shown here is derived from an EMBL/GenBank/DDBJ whole genome shotgun (WGS) entry which is preliminary data.</text>
</comment>
<dbReference type="SUPFAM" id="SSF56219">
    <property type="entry name" value="DNase I-like"/>
    <property type="match status" value="1"/>
</dbReference>
<dbReference type="CDD" id="cd09077">
    <property type="entry name" value="R1-I-EN"/>
    <property type="match status" value="1"/>
</dbReference>
<dbReference type="EMBL" id="JAZGQO010000007">
    <property type="protein sequence ID" value="KAK6183153.1"/>
    <property type="molecule type" value="Genomic_DNA"/>
</dbReference>
<dbReference type="InterPro" id="IPR000477">
    <property type="entry name" value="RT_dom"/>
</dbReference>
<dbReference type="Proteomes" id="UP001347796">
    <property type="component" value="Unassembled WGS sequence"/>
</dbReference>
<feature type="domain" description="Reverse transcriptase" evidence="1">
    <location>
        <begin position="476"/>
        <end position="747"/>
    </location>
</feature>
<dbReference type="GO" id="GO:0004523">
    <property type="term" value="F:RNA-DNA hybrid ribonuclease activity"/>
    <property type="evidence" value="ECO:0007669"/>
    <property type="project" value="InterPro"/>
</dbReference>
<dbReference type="PROSITE" id="PS50878">
    <property type="entry name" value="RT_POL"/>
    <property type="match status" value="1"/>
</dbReference>
<evidence type="ECO:0000259" key="1">
    <source>
        <dbReference type="PROSITE" id="PS50878"/>
    </source>
</evidence>
<dbReference type="GO" id="GO:0003676">
    <property type="term" value="F:nucleic acid binding"/>
    <property type="evidence" value="ECO:0007669"/>
    <property type="project" value="InterPro"/>
</dbReference>
<dbReference type="PROSITE" id="PS50879">
    <property type="entry name" value="RNASE_H_1"/>
    <property type="match status" value="1"/>
</dbReference>
<keyword evidence="4" id="KW-1185">Reference proteome</keyword>
<dbReference type="InterPro" id="IPR005135">
    <property type="entry name" value="Endo/exonuclease/phosphatase"/>
</dbReference>
<dbReference type="AlphaFoldDB" id="A0AAN8JYR8"/>
<dbReference type="Pfam" id="PF00075">
    <property type="entry name" value="RNase_H"/>
    <property type="match status" value="1"/>
</dbReference>
<evidence type="ECO:0000259" key="2">
    <source>
        <dbReference type="PROSITE" id="PS50879"/>
    </source>
</evidence>
<proteinExistence type="predicted"/>
<feature type="domain" description="RNase H type-1" evidence="2">
    <location>
        <begin position="958"/>
        <end position="1085"/>
    </location>
</feature>